<evidence type="ECO:0008006" key="4">
    <source>
        <dbReference type="Google" id="ProtNLM"/>
    </source>
</evidence>
<keyword evidence="3" id="KW-1185">Reference proteome</keyword>
<organism evidence="2 3">
    <name type="scientific">Streptomyces dengpaensis</name>
    <dbReference type="NCBI Taxonomy" id="2049881"/>
    <lineage>
        <taxon>Bacteria</taxon>
        <taxon>Bacillati</taxon>
        <taxon>Actinomycetota</taxon>
        <taxon>Actinomycetes</taxon>
        <taxon>Kitasatosporales</taxon>
        <taxon>Streptomycetaceae</taxon>
        <taxon>Streptomyces</taxon>
    </lineage>
</organism>
<evidence type="ECO:0000313" key="3">
    <source>
        <dbReference type="Proteomes" id="UP000238413"/>
    </source>
</evidence>
<feature type="region of interest" description="Disordered" evidence="1">
    <location>
        <begin position="63"/>
        <end position="83"/>
    </location>
</feature>
<reference evidence="2 3" key="1">
    <citation type="submission" date="2018-02" db="EMBL/GenBank/DDBJ databases">
        <title>Complete genome sequence of Streptomyces dengpaensis, the producer of angucyclines.</title>
        <authorList>
            <person name="Yumei L."/>
        </authorList>
    </citation>
    <scope>NUCLEOTIDE SEQUENCE [LARGE SCALE GENOMIC DNA]</scope>
    <source>
        <strain evidence="2 3">XZHG99</strain>
    </source>
</reference>
<gene>
    <name evidence="2" type="ORF">C4B68_33835</name>
</gene>
<evidence type="ECO:0000313" key="2">
    <source>
        <dbReference type="EMBL" id="AVH59934.1"/>
    </source>
</evidence>
<name>A0ABN5IAA3_9ACTN</name>
<accession>A0ABN5IAA3</accession>
<evidence type="ECO:0000256" key="1">
    <source>
        <dbReference type="SAM" id="MobiDB-lite"/>
    </source>
</evidence>
<dbReference type="EMBL" id="CP026652">
    <property type="protein sequence ID" value="AVH59934.1"/>
    <property type="molecule type" value="Genomic_DNA"/>
</dbReference>
<dbReference type="Proteomes" id="UP000238413">
    <property type="component" value="Chromosome"/>
</dbReference>
<sequence>MTSQCTVSYAVGMTTKGQPGRVIRIDDETWADYGQLCEEKGIARATDIRMYVVREVAAWRKQQGAETPKRRVVRRKKPATDSD</sequence>
<protein>
    <recommendedName>
        <fullName evidence="4">CopG family transcriptional regulator</fullName>
    </recommendedName>
</protein>
<proteinExistence type="predicted"/>